<feature type="coiled-coil region" evidence="1">
    <location>
        <begin position="127"/>
        <end position="154"/>
    </location>
</feature>
<dbReference type="SUPFAM" id="SSF111369">
    <property type="entry name" value="HlyD-like secretion proteins"/>
    <property type="match status" value="1"/>
</dbReference>
<dbReference type="Pfam" id="PF25975">
    <property type="entry name" value="CzcB_C"/>
    <property type="match status" value="1"/>
</dbReference>
<evidence type="ECO:0000259" key="6">
    <source>
        <dbReference type="Pfam" id="PF25990"/>
    </source>
</evidence>
<feature type="region of interest" description="Disordered" evidence="2">
    <location>
        <begin position="405"/>
        <end position="434"/>
    </location>
</feature>
<feature type="transmembrane region" description="Helical" evidence="3">
    <location>
        <begin position="27"/>
        <end position="45"/>
    </location>
</feature>
<dbReference type="PRINTS" id="PR01490">
    <property type="entry name" value="RTXTOXIND"/>
</dbReference>
<dbReference type="STRING" id="1618443.UV73_C0010G0021"/>
<evidence type="ECO:0000259" key="5">
    <source>
        <dbReference type="Pfam" id="PF25975"/>
    </source>
</evidence>
<dbReference type="EMBL" id="LCFP01000010">
    <property type="protein sequence ID" value="KKS96436.1"/>
    <property type="molecule type" value="Genomic_DNA"/>
</dbReference>
<reference evidence="7 8" key="1">
    <citation type="journal article" date="2015" name="Nature">
        <title>rRNA introns, odd ribosomes, and small enigmatic genomes across a large radiation of phyla.</title>
        <authorList>
            <person name="Brown C.T."/>
            <person name="Hug L.A."/>
            <person name="Thomas B.C."/>
            <person name="Sharon I."/>
            <person name="Castelle C.J."/>
            <person name="Singh A."/>
            <person name="Wilkins M.J."/>
            <person name="Williams K.H."/>
            <person name="Banfield J.F."/>
        </authorList>
    </citation>
    <scope>NUCLEOTIDE SEQUENCE [LARGE SCALE GENOMIC DNA]</scope>
</reference>
<dbReference type="Pfam" id="PF25917">
    <property type="entry name" value="BSH_RND"/>
    <property type="match status" value="1"/>
</dbReference>
<dbReference type="GO" id="GO:1990281">
    <property type="term" value="C:efflux pump complex"/>
    <property type="evidence" value="ECO:0007669"/>
    <property type="project" value="TreeGrafter"/>
</dbReference>
<dbReference type="GO" id="GO:0015562">
    <property type="term" value="F:efflux transmembrane transporter activity"/>
    <property type="evidence" value="ECO:0007669"/>
    <property type="project" value="TreeGrafter"/>
</dbReference>
<keyword evidence="3" id="KW-0472">Membrane</keyword>
<dbReference type="InterPro" id="IPR058649">
    <property type="entry name" value="CzcB_C"/>
</dbReference>
<dbReference type="PANTHER" id="PTHR30469">
    <property type="entry name" value="MULTIDRUG RESISTANCE PROTEIN MDTA"/>
    <property type="match status" value="1"/>
</dbReference>
<evidence type="ECO:0000313" key="7">
    <source>
        <dbReference type="EMBL" id="KKS96436.1"/>
    </source>
</evidence>
<keyword evidence="3" id="KW-0812">Transmembrane</keyword>
<name>A0A0G1FN58_9BACT</name>
<dbReference type="Gene3D" id="2.40.50.100">
    <property type="match status" value="1"/>
</dbReference>
<gene>
    <name evidence="7" type="ORF">UV73_C0010G0021</name>
</gene>
<feature type="domain" description="CzcB-like C-terminal circularly permuted SH3-like" evidence="5">
    <location>
        <begin position="348"/>
        <end position="401"/>
    </location>
</feature>
<evidence type="ECO:0000256" key="2">
    <source>
        <dbReference type="SAM" id="MobiDB-lite"/>
    </source>
</evidence>
<feature type="domain" description="Multidrug resistance protein MdtA-like barrel-sandwich hybrid" evidence="4">
    <location>
        <begin position="82"/>
        <end position="235"/>
    </location>
</feature>
<dbReference type="Gene3D" id="2.40.30.170">
    <property type="match status" value="1"/>
</dbReference>
<organism evidence="7 8">
    <name type="scientific">Candidatus Gottesmanbacteria bacterium GW2011_GWA2_43_14</name>
    <dbReference type="NCBI Taxonomy" id="1618443"/>
    <lineage>
        <taxon>Bacteria</taxon>
        <taxon>Candidatus Gottesmaniibacteriota</taxon>
    </lineage>
</organism>
<comment type="caution">
    <text evidence="7">The sequence shown here is derived from an EMBL/GenBank/DDBJ whole genome shotgun (WGS) entry which is preliminary data.</text>
</comment>
<keyword evidence="1" id="KW-0175">Coiled coil</keyword>
<dbReference type="Pfam" id="PF25990">
    <property type="entry name" value="Beta-barrel_YknX"/>
    <property type="match status" value="1"/>
</dbReference>
<evidence type="ECO:0000256" key="3">
    <source>
        <dbReference type="SAM" id="Phobius"/>
    </source>
</evidence>
<feature type="compositionally biased region" description="Low complexity" evidence="2">
    <location>
        <begin position="406"/>
        <end position="423"/>
    </location>
</feature>
<protein>
    <submittedName>
        <fullName evidence="7">RND family efflux transporter MFP subunit, macrolide-specific efflux protein MacA</fullName>
    </submittedName>
</protein>
<proteinExistence type="predicted"/>
<dbReference type="AlphaFoldDB" id="A0A0G1FN58"/>
<dbReference type="PANTHER" id="PTHR30469:SF33">
    <property type="entry name" value="SLR1207 PROTEIN"/>
    <property type="match status" value="1"/>
</dbReference>
<dbReference type="InterPro" id="IPR058625">
    <property type="entry name" value="MdtA-like_BSH"/>
</dbReference>
<feature type="domain" description="YknX-like beta-barrel" evidence="6">
    <location>
        <begin position="265"/>
        <end position="335"/>
    </location>
</feature>
<dbReference type="InterPro" id="IPR058636">
    <property type="entry name" value="Beta-barrel_YknX"/>
</dbReference>
<dbReference type="Proteomes" id="UP000034894">
    <property type="component" value="Unassembled WGS sequence"/>
</dbReference>
<evidence type="ECO:0000259" key="4">
    <source>
        <dbReference type="Pfam" id="PF25917"/>
    </source>
</evidence>
<evidence type="ECO:0000313" key="8">
    <source>
        <dbReference type="Proteomes" id="UP000034894"/>
    </source>
</evidence>
<accession>A0A0G1FN58</accession>
<keyword evidence="3" id="KW-1133">Transmembrane helix</keyword>
<sequence>MKIVKIAAGILNGVGNGFRRLSPVKKALALVGFVIFIWFAGNQLIKNRTQSPSYQTSVVERGTLITSVTASGTISAGKGSNITTGAGGVVRQVYVKDGDYVVAGQKIAEISLDQDSLQKQTAAWASYLQAKNSLNSAKSRMNALQAALFKANQTFVKGAGTADPVYDDPTYIIQRAEWLQAESDYNNQAGVIAQAEAALSSAWYSYQQISSSVTAPVSGKVANLSVTAGQTLTQTSGSSSTNGTSLNTTASQTIATVVSKNNEIQAAVNLTEIDIPKVKTNQKATMTLDAHPDKTFTGKVASINTSGSVSSGVTNYPVTITFDSGMDGIYRNMAVSATIITDVADNVLTVPSAAVQTTDGESSVKVLVNGQPVLVVVETGKSNDTTIEIKSGLGEGQTIITGQIESTSGSNQTSGSSPFSSFRGGAGGSVMFRR</sequence>
<evidence type="ECO:0000256" key="1">
    <source>
        <dbReference type="SAM" id="Coils"/>
    </source>
</evidence>
<dbReference type="Gene3D" id="2.40.420.20">
    <property type="match status" value="1"/>
</dbReference>